<gene>
    <name evidence="1" type="ORF">DEO72_LG10g3181</name>
</gene>
<proteinExistence type="predicted"/>
<sequence length="55" mass="6170">MVDLCSVIGEEGRRFPSVRWRGRSWEEEASAVEDGALAVEEESLVVKPPLLQDKL</sequence>
<organism evidence="1 2">
    <name type="scientific">Vigna unguiculata</name>
    <name type="common">Cowpea</name>
    <dbReference type="NCBI Taxonomy" id="3917"/>
    <lineage>
        <taxon>Eukaryota</taxon>
        <taxon>Viridiplantae</taxon>
        <taxon>Streptophyta</taxon>
        <taxon>Embryophyta</taxon>
        <taxon>Tracheophyta</taxon>
        <taxon>Spermatophyta</taxon>
        <taxon>Magnoliopsida</taxon>
        <taxon>eudicotyledons</taxon>
        <taxon>Gunneridae</taxon>
        <taxon>Pentapetalae</taxon>
        <taxon>rosids</taxon>
        <taxon>fabids</taxon>
        <taxon>Fabales</taxon>
        <taxon>Fabaceae</taxon>
        <taxon>Papilionoideae</taxon>
        <taxon>50 kb inversion clade</taxon>
        <taxon>NPAAA clade</taxon>
        <taxon>indigoferoid/millettioid clade</taxon>
        <taxon>Phaseoleae</taxon>
        <taxon>Vigna</taxon>
    </lineage>
</organism>
<dbReference type="EMBL" id="CP039354">
    <property type="protein sequence ID" value="QCE11942.1"/>
    <property type="molecule type" value="Genomic_DNA"/>
</dbReference>
<protein>
    <submittedName>
        <fullName evidence="1">Uncharacterized protein</fullName>
    </submittedName>
</protein>
<dbReference type="Proteomes" id="UP000501690">
    <property type="component" value="Linkage Group LG10"/>
</dbReference>
<name>A0A4D6NGA9_VIGUN</name>
<dbReference type="AlphaFoldDB" id="A0A4D6NGA9"/>
<keyword evidence="2" id="KW-1185">Reference proteome</keyword>
<evidence type="ECO:0000313" key="1">
    <source>
        <dbReference type="EMBL" id="QCE11942.1"/>
    </source>
</evidence>
<evidence type="ECO:0000313" key="2">
    <source>
        <dbReference type="Proteomes" id="UP000501690"/>
    </source>
</evidence>
<accession>A0A4D6NGA9</accession>
<reference evidence="1 2" key="1">
    <citation type="submission" date="2019-04" db="EMBL/GenBank/DDBJ databases">
        <title>An improved genome assembly and genetic linkage map for asparagus bean, Vigna unguiculata ssp. sesquipedialis.</title>
        <authorList>
            <person name="Xia Q."/>
            <person name="Zhang R."/>
            <person name="Dong Y."/>
        </authorList>
    </citation>
    <scope>NUCLEOTIDE SEQUENCE [LARGE SCALE GENOMIC DNA]</scope>
    <source>
        <tissue evidence="1">Leaf</tissue>
    </source>
</reference>